<protein>
    <recommendedName>
        <fullName evidence="3">AG1 protein</fullName>
    </recommendedName>
</protein>
<accession>A0ABS2VXM0</accession>
<dbReference type="EMBL" id="JAFFZS010000030">
    <property type="protein sequence ID" value="MBN0047891.1"/>
    <property type="molecule type" value="Genomic_DNA"/>
</dbReference>
<sequence>MAWDEWEQLKAQAAERQSTHMRLNQLPADGGGGGGGGDLVVHQDDLGAVGHDAHLLFEDVRKEADISTAGAGKDGAGSTAQAASALDTHNFATGAALHKTVEVWSSQLKSVLQACAHISDHLDYSRRLHAQDDARIGTVLRGSDGSTVSVSQLDEYFK</sequence>
<name>A0ABS2VXM0_STRAS</name>
<proteinExistence type="predicted"/>
<organism evidence="1 2">
    <name type="scientific">Streptomyces actuosus</name>
    <dbReference type="NCBI Taxonomy" id="1885"/>
    <lineage>
        <taxon>Bacteria</taxon>
        <taxon>Bacillati</taxon>
        <taxon>Actinomycetota</taxon>
        <taxon>Actinomycetes</taxon>
        <taxon>Kitasatosporales</taxon>
        <taxon>Streptomycetaceae</taxon>
        <taxon>Streptomyces</taxon>
    </lineage>
</organism>
<dbReference type="Proteomes" id="UP000788262">
    <property type="component" value="Unassembled WGS sequence"/>
</dbReference>
<reference evidence="1 2" key="1">
    <citation type="submission" date="2021-02" db="EMBL/GenBank/DDBJ databases">
        <title>Whole genome sequencing of Streptomyces actuosus VRA1.</title>
        <authorList>
            <person name="Sen G."/>
            <person name="Sen A."/>
        </authorList>
    </citation>
    <scope>NUCLEOTIDE SEQUENCE [LARGE SCALE GENOMIC DNA]</scope>
    <source>
        <strain evidence="1 2">VRA1</strain>
    </source>
</reference>
<evidence type="ECO:0008006" key="3">
    <source>
        <dbReference type="Google" id="ProtNLM"/>
    </source>
</evidence>
<gene>
    <name evidence="1" type="ORF">JS756_28025</name>
</gene>
<evidence type="ECO:0000313" key="2">
    <source>
        <dbReference type="Proteomes" id="UP000788262"/>
    </source>
</evidence>
<comment type="caution">
    <text evidence="1">The sequence shown here is derived from an EMBL/GenBank/DDBJ whole genome shotgun (WGS) entry which is preliminary data.</text>
</comment>
<keyword evidence="2" id="KW-1185">Reference proteome</keyword>
<evidence type="ECO:0000313" key="1">
    <source>
        <dbReference type="EMBL" id="MBN0047891.1"/>
    </source>
</evidence>